<evidence type="ECO:0000259" key="6">
    <source>
        <dbReference type="Pfam" id="PF23121"/>
    </source>
</evidence>
<keyword evidence="2" id="KW-0863">Zinc-finger</keyword>
<keyword evidence="3" id="KW-0862">Zinc</keyword>
<protein>
    <recommendedName>
        <fullName evidence="6">AIPP2-like SPOC-like domain-containing protein</fullName>
    </recommendedName>
</protein>
<feature type="domain" description="AIPP2-like SPOC-like" evidence="6">
    <location>
        <begin position="19"/>
        <end position="71"/>
    </location>
</feature>
<dbReference type="PANTHER" id="PTHR33304">
    <property type="match status" value="1"/>
</dbReference>
<evidence type="ECO:0000256" key="5">
    <source>
        <dbReference type="ARBA" id="ARBA00023163"/>
    </source>
</evidence>
<comment type="caution">
    <text evidence="7">The sequence shown here is derived from an EMBL/GenBank/DDBJ whole genome shotgun (WGS) entry which is preliminary data.</text>
</comment>
<organism evidence="7 8">
    <name type="scientific">Solanum tuberosum</name>
    <name type="common">Potato</name>
    <dbReference type="NCBI Taxonomy" id="4113"/>
    <lineage>
        <taxon>Eukaryota</taxon>
        <taxon>Viridiplantae</taxon>
        <taxon>Streptophyta</taxon>
        <taxon>Embryophyta</taxon>
        <taxon>Tracheophyta</taxon>
        <taxon>Spermatophyta</taxon>
        <taxon>Magnoliopsida</taxon>
        <taxon>eudicotyledons</taxon>
        <taxon>Gunneridae</taxon>
        <taxon>Pentapetalae</taxon>
        <taxon>asterids</taxon>
        <taxon>lamiids</taxon>
        <taxon>Solanales</taxon>
        <taxon>Solanaceae</taxon>
        <taxon>Solanoideae</taxon>
        <taxon>Solaneae</taxon>
        <taxon>Solanum</taxon>
    </lineage>
</organism>
<dbReference type="PANTHER" id="PTHR33304:SF36">
    <property type="entry name" value="GB|AAF26970.1-RELATED"/>
    <property type="match status" value="1"/>
</dbReference>
<dbReference type="Proteomes" id="UP000826656">
    <property type="component" value="Unassembled WGS sequence"/>
</dbReference>
<accession>A0ABQ7UMQ0</accession>
<name>A0ABQ7UMQ0_SOLTU</name>
<dbReference type="Pfam" id="PF23121">
    <property type="entry name" value="SPOC_AIPP2"/>
    <property type="match status" value="1"/>
</dbReference>
<dbReference type="InterPro" id="IPR049914">
    <property type="entry name" value="PHD1-3/5-6"/>
</dbReference>
<keyword evidence="8" id="KW-1185">Reference proteome</keyword>
<sequence>MNSSMSYPCDPSLVPSRKGGFDILGALEILPGMLNSCIQAHPPSRVRRKVYEFSGLVPDTLKFELVPRGEYLECAGGYASVIYYERRRELDFAGYDLAFRI</sequence>
<evidence type="ECO:0000256" key="2">
    <source>
        <dbReference type="ARBA" id="ARBA00022771"/>
    </source>
</evidence>
<dbReference type="EMBL" id="JAIVGD010000019">
    <property type="protein sequence ID" value="KAH0750902.1"/>
    <property type="molecule type" value="Genomic_DNA"/>
</dbReference>
<gene>
    <name evidence="7" type="ORF">KY290_030134</name>
</gene>
<evidence type="ECO:0000313" key="7">
    <source>
        <dbReference type="EMBL" id="KAH0750902.1"/>
    </source>
</evidence>
<proteinExistence type="predicted"/>
<keyword evidence="1" id="KW-0479">Metal-binding</keyword>
<reference evidence="7 8" key="1">
    <citation type="journal article" date="2021" name="bioRxiv">
        <title>Chromosome-scale and haplotype-resolved genome assembly of a tetraploid potato cultivar.</title>
        <authorList>
            <person name="Sun H."/>
            <person name="Jiao W.-B."/>
            <person name="Krause K."/>
            <person name="Campoy J.A."/>
            <person name="Goel M."/>
            <person name="Folz-Donahue K."/>
            <person name="Kukat C."/>
            <person name="Huettel B."/>
            <person name="Schneeberger K."/>
        </authorList>
    </citation>
    <scope>NUCLEOTIDE SEQUENCE [LARGE SCALE GENOMIC DNA]</scope>
    <source>
        <strain evidence="7">SolTubOtavaFocal</strain>
        <tissue evidence="7">Leaves</tissue>
    </source>
</reference>
<evidence type="ECO:0000256" key="4">
    <source>
        <dbReference type="ARBA" id="ARBA00023015"/>
    </source>
</evidence>
<keyword evidence="4" id="KW-0805">Transcription regulation</keyword>
<evidence type="ECO:0000256" key="3">
    <source>
        <dbReference type="ARBA" id="ARBA00022833"/>
    </source>
</evidence>
<keyword evidence="5" id="KW-0804">Transcription</keyword>
<dbReference type="InterPro" id="IPR056280">
    <property type="entry name" value="AIPP2-like_SPOC"/>
</dbReference>
<evidence type="ECO:0000313" key="8">
    <source>
        <dbReference type="Proteomes" id="UP000826656"/>
    </source>
</evidence>
<evidence type="ECO:0000256" key="1">
    <source>
        <dbReference type="ARBA" id="ARBA00022723"/>
    </source>
</evidence>